<evidence type="ECO:0000313" key="3">
    <source>
        <dbReference type="EMBL" id="TDZ17381.1"/>
    </source>
</evidence>
<reference evidence="4" key="2">
    <citation type="journal article" date="2019" name="Mol. Plant Microbe Interact.">
        <title>Genome sequence resources for four phytopathogenic fungi from the Colletotrichum orbiculare species complex.</title>
        <authorList>
            <person name="Gan P."/>
            <person name="Tsushima A."/>
            <person name="Narusaka M."/>
            <person name="Narusaka Y."/>
            <person name="Takano Y."/>
            <person name="Kubo Y."/>
            <person name="Shirasu K."/>
        </authorList>
    </citation>
    <scope>GENOME REANNOTATION</scope>
    <source>
        <strain evidence="4">104-T / ATCC 96160 / CBS 514.97 / LARS 414 / MAFF 240422</strain>
    </source>
</reference>
<dbReference type="EMBL" id="AMCV02000029">
    <property type="protein sequence ID" value="TDZ17381.1"/>
    <property type="molecule type" value="Genomic_DNA"/>
</dbReference>
<dbReference type="UniPathway" id="UPA00143"/>
<sequence length="570" mass="63670">MTNYNLRPPAPASSIRVDEADHGTVPATTSDNYVGIDPEIEGNPNILPYVSDEGLCNDATVLRKTIEPSHHEYYPLPVGFQTSTLDDRPRPAPVVYRCRILALPSELVDAILTYLPAYDLATIARTCRTLHAHATADIHWYSRVQANLPGTRLETPYPCRTYSELYAAHDPRWFLPRYKIWFCDRDLMGKMIVVRYDQRRGCIEGYQLLAISSRNTYQHWPADPSVMIHAFEPRVKLHLDKPVLQFHARDQGESSTFRHLMKGRFAPEVPMIINDRSDAMFSNFLLARPLDAAVATTRMEASFPYGKVWPPPAIPARHRVAGVASGLDVDDLSPADVPTCGTDTSDQTFRIRQWMEMAGSPTPALLMGAGPVGLIRAMHASLAGGHGATGIHIGEEIVTYSTLDPVVYAPTPLKPWRGIWVGDYSGHGCEFLLINQPDEDEASDEELGLVRGADEGDDEWLRRRTDARVYRGRLEAIKLTGDPNVPRGEYTFVADDLGEAGFVGVAQEPPFQGTRVVKSRGHVAGTGFRDDKYIESQLMLISHSRLAQYWVTFGHISYFERVNIDNFLAP</sequence>
<protein>
    <submittedName>
        <fullName evidence="3">Uncharacterized protein</fullName>
    </submittedName>
</protein>
<dbReference type="SUPFAM" id="SSF81383">
    <property type="entry name" value="F-box domain"/>
    <property type="match status" value="1"/>
</dbReference>
<dbReference type="GO" id="GO:0016567">
    <property type="term" value="P:protein ubiquitination"/>
    <property type="evidence" value="ECO:0007669"/>
    <property type="project" value="UniProtKB-UniPathway"/>
</dbReference>
<gene>
    <name evidence="3" type="ORF">Cob_v009698</name>
</gene>
<evidence type="ECO:0000256" key="1">
    <source>
        <dbReference type="ARBA" id="ARBA00004906"/>
    </source>
</evidence>
<dbReference type="InterPro" id="IPR036047">
    <property type="entry name" value="F-box-like_dom_sf"/>
</dbReference>
<organism evidence="3 4">
    <name type="scientific">Colletotrichum orbiculare (strain 104-T / ATCC 96160 / CBS 514.97 / LARS 414 / MAFF 240422)</name>
    <name type="common">Cucumber anthracnose fungus</name>
    <name type="synonym">Colletotrichum lagenarium</name>
    <dbReference type="NCBI Taxonomy" id="1213857"/>
    <lineage>
        <taxon>Eukaryota</taxon>
        <taxon>Fungi</taxon>
        <taxon>Dikarya</taxon>
        <taxon>Ascomycota</taxon>
        <taxon>Pezizomycotina</taxon>
        <taxon>Sordariomycetes</taxon>
        <taxon>Hypocreomycetidae</taxon>
        <taxon>Glomerellales</taxon>
        <taxon>Glomerellaceae</taxon>
        <taxon>Colletotrichum</taxon>
        <taxon>Colletotrichum orbiculare species complex</taxon>
    </lineage>
</organism>
<comment type="caution">
    <text evidence="3">The sequence shown here is derived from an EMBL/GenBank/DDBJ whole genome shotgun (WGS) entry which is preliminary data.</text>
</comment>
<accession>N4VXQ3</accession>
<evidence type="ECO:0000256" key="2">
    <source>
        <dbReference type="ARBA" id="ARBA00022786"/>
    </source>
</evidence>
<dbReference type="PANTHER" id="PTHR10706">
    <property type="entry name" value="F-BOX FAMILY PROTEIN"/>
    <property type="match status" value="1"/>
</dbReference>
<dbReference type="STRING" id="1213857.N4VXQ3"/>
<proteinExistence type="predicted"/>
<dbReference type="InterPro" id="IPR001810">
    <property type="entry name" value="F-box_dom"/>
</dbReference>
<name>N4VXQ3_COLOR</name>
<dbReference type="PANTHER" id="PTHR10706:SF130">
    <property type="entry name" value="F-BOX ONLY PROTEIN 31"/>
    <property type="match status" value="1"/>
</dbReference>
<keyword evidence="2" id="KW-0833">Ubl conjugation pathway</keyword>
<reference evidence="4" key="1">
    <citation type="journal article" date="2013" name="New Phytol.">
        <title>Comparative genomic and transcriptomic analyses reveal the hemibiotrophic stage shift of Colletotrichum fungi.</title>
        <authorList>
            <person name="Gan P."/>
            <person name="Ikeda K."/>
            <person name="Irieda H."/>
            <person name="Narusaka M."/>
            <person name="O'Connell R.J."/>
            <person name="Narusaka Y."/>
            <person name="Takano Y."/>
            <person name="Kubo Y."/>
            <person name="Shirasu K."/>
        </authorList>
    </citation>
    <scope>NUCLEOTIDE SEQUENCE [LARGE SCALE GENOMIC DNA]</scope>
    <source>
        <strain evidence="4">104-T / ATCC 96160 / CBS 514.97 / LARS 414 / MAFF 240422</strain>
    </source>
</reference>
<dbReference type="Gene3D" id="1.20.1280.50">
    <property type="match status" value="1"/>
</dbReference>
<comment type="pathway">
    <text evidence="1">Protein modification; protein ubiquitination.</text>
</comment>
<evidence type="ECO:0000313" key="4">
    <source>
        <dbReference type="Proteomes" id="UP000014480"/>
    </source>
</evidence>
<keyword evidence="4" id="KW-1185">Reference proteome</keyword>
<dbReference type="HOGENOM" id="CLU_020076_1_0_1"/>
<dbReference type="Proteomes" id="UP000014480">
    <property type="component" value="Unassembled WGS sequence"/>
</dbReference>
<dbReference type="PROSITE" id="PS50181">
    <property type="entry name" value="FBOX"/>
    <property type="match status" value="1"/>
</dbReference>
<dbReference type="Pfam" id="PF12014">
    <property type="entry name" value="Cyclin_D1_bind"/>
    <property type="match status" value="1"/>
</dbReference>
<dbReference type="InterPro" id="IPR045048">
    <property type="entry name" value="FBXO31/39"/>
</dbReference>
<dbReference type="OrthoDB" id="722566at2759"/>
<dbReference type="AlphaFoldDB" id="N4VXQ3"/>
<dbReference type="Pfam" id="PF12937">
    <property type="entry name" value="F-box-like"/>
    <property type="match status" value="1"/>
</dbReference>
<dbReference type="eggNOG" id="ENOG502S1WE">
    <property type="taxonomic scope" value="Eukaryota"/>
</dbReference>